<proteinExistence type="predicted"/>
<keyword evidence="3" id="KW-1185">Reference proteome</keyword>
<gene>
    <name evidence="2" type="ORF">TorRG33x02_039940</name>
</gene>
<comment type="caution">
    <text evidence="2">The sequence shown here is derived from an EMBL/GenBank/DDBJ whole genome shotgun (WGS) entry which is preliminary data.</text>
</comment>
<dbReference type="Proteomes" id="UP000237000">
    <property type="component" value="Unassembled WGS sequence"/>
</dbReference>
<evidence type="ECO:0000313" key="2">
    <source>
        <dbReference type="EMBL" id="POO00216.1"/>
    </source>
</evidence>
<keyword evidence="1" id="KW-0732">Signal</keyword>
<dbReference type="AlphaFoldDB" id="A0A2P5FQY1"/>
<sequence length="77" mass="8669">MGLGCLRLLLKLLTLTFVQRFPTIVVPGFADELNWMLSGLGGGGGGYPEQKLWKITLHTFSYLKILDLSQNYHQMLD</sequence>
<reference evidence="3" key="1">
    <citation type="submission" date="2016-06" db="EMBL/GenBank/DDBJ databases">
        <title>Parallel loss of symbiosis genes in relatives of nitrogen-fixing non-legume Parasponia.</title>
        <authorList>
            <person name="Van Velzen R."/>
            <person name="Holmer R."/>
            <person name="Bu F."/>
            <person name="Rutten L."/>
            <person name="Van Zeijl A."/>
            <person name="Liu W."/>
            <person name="Santuari L."/>
            <person name="Cao Q."/>
            <person name="Sharma T."/>
            <person name="Shen D."/>
            <person name="Roswanjaya Y."/>
            <person name="Wardhani T."/>
            <person name="Kalhor M.S."/>
            <person name="Jansen J."/>
            <person name="Van den Hoogen J."/>
            <person name="Gungor B."/>
            <person name="Hartog M."/>
            <person name="Hontelez J."/>
            <person name="Verver J."/>
            <person name="Yang W.-C."/>
            <person name="Schijlen E."/>
            <person name="Repin R."/>
            <person name="Schilthuizen M."/>
            <person name="Schranz E."/>
            <person name="Heidstra R."/>
            <person name="Miyata K."/>
            <person name="Fedorova E."/>
            <person name="Kohlen W."/>
            <person name="Bisseling T."/>
            <person name="Smit S."/>
            <person name="Geurts R."/>
        </authorList>
    </citation>
    <scope>NUCLEOTIDE SEQUENCE [LARGE SCALE GENOMIC DNA]</scope>
    <source>
        <strain evidence="3">cv. RG33-2</strain>
    </source>
</reference>
<dbReference type="InParanoid" id="A0A2P5FQY1"/>
<feature type="chain" id="PRO_5015179578" evidence="1">
    <location>
        <begin position="21"/>
        <end position="77"/>
    </location>
</feature>
<protein>
    <submittedName>
        <fullName evidence="2">Uncharacterized protein</fullName>
    </submittedName>
</protein>
<name>A0A2P5FQY1_TREOI</name>
<accession>A0A2P5FQY1</accession>
<evidence type="ECO:0000313" key="3">
    <source>
        <dbReference type="Proteomes" id="UP000237000"/>
    </source>
</evidence>
<evidence type="ECO:0000256" key="1">
    <source>
        <dbReference type="SAM" id="SignalP"/>
    </source>
</evidence>
<feature type="signal peptide" evidence="1">
    <location>
        <begin position="1"/>
        <end position="20"/>
    </location>
</feature>
<organism evidence="2 3">
    <name type="scientific">Trema orientale</name>
    <name type="common">Charcoal tree</name>
    <name type="synonym">Celtis orientalis</name>
    <dbReference type="NCBI Taxonomy" id="63057"/>
    <lineage>
        <taxon>Eukaryota</taxon>
        <taxon>Viridiplantae</taxon>
        <taxon>Streptophyta</taxon>
        <taxon>Embryophyta</taxon>
        <taxon>Tracheophyta</taxon>
        <taxon>Spermatophyta</taxon>
        <taxon>Magnoliopsida</taxon>
        <taxon>eudicotyledons</taxon>
        <taxon>Gunneridae</taxon>
        <taxon>Pentapetalae</taxon>
        <taxon>rosids</taxon>
        <taxon>fabids</taxon>
        <taxon>Rosales</taxon>
        <taxon>Cannabaceae</taxon>
        <taxon>Trema</taxon>
    </lineage>
</organism>
<dbReference type="EMBL" id="JXTC01000014">
    <property type="protein sequence ID" value="POO00216.1"/>
    <property type="molecule type" value="Genomic_DNA"/>
</dbReference>